<organism evidence="7 8">
    <name type="scientific">Stenotrophomonas mori</name>
    <dbReference type="NCBI Taxonomy" id="2871096"/>
    <lineage>
        <taxon>Bacteria</taxon>
        <taxon>Pseudomonadati</taxon>
        <taxon>Pseudomonadota</taxon>
        <taxon>Gammaproteobacteria</taxon>
        <taxon>Lysobacterales</taxon>
        <taxon>Lysobacteraceae</taxon>
        <taxon>Stenotrophomonas</taxon>
    </lineage>
</organism>
<feature type="domain" description="ABC transporter" evidence="6">
    <location>
        <begin position="42"/>
        <end position="261"/>
    </location>
</feature>
<dbReference type="SMART" id="SM00382">
    <property type="entry name" value="AAA"/>
    <property type="match status" value="1"/>
</dbReference>
<dbReference type="PANTHER" id="PTHR46743">
    <property type="entry name" value="TEICHOIC ACIDS EXPORT ATP-BINDING PROTEIN TAGH"/>
    <property type="match status" value="1"/>
</dbReference>
<dbReference type="Gene3D" id="3.40.50.300">
    <property type="entry name" value="P-loop containing nucleotide triphosphate hydrolases"/>
    <property type="match status" value="1"/>
</dbReference>
<dbReference type="InterPro" id="IPR027417">
    <property type="entry name" value="P-loop_NTPase"/>
</dbReference>
<dbReference type="InterPro" id="IPR003439">
    <property type="entry name" value="ABC_transporter-like_ATP-bd"/>
</dbReference>
<dbReference type="InterPro" id="IPR017871">
    <property type="entry name" value="ABC_transporter-like_CS"/>
</dbReference>
<feature type="compositionally biased region" description="Gly residues" evidence="5">
    <location>
        <begin position="326"/>
        <end position="335"/>
    </location>
</feature>
<keyword evidence="2" id="KW-0813">Transport</keyword>
<evidence type="ECO:0000256" key="4">
    <source>
        <dbReference type="ARBA" id="ARBA00022840"/>
    </source>
</evidence>
<dbReference type="InterPro" id="IPR015860">
    <property type="entry name" value="ABC_transpr_TagH-like"/>
</dbReference>
<evidence type="ECO:0000256" key="3">
    <source>
        <dbReference type="ARBA" id="ARBA00022741"/>
    </source>
</evidence>
<dbReference type="GO" id="GO:0005524">
    <property type="term" value="F:ATP binding"/>
    <property type="evidence" value="ECO:0007669"/>
    <property type="project" value="UniProtKB-KW"/>
</dbReference>
<evidence type="ECO:0000256" key="2">
    <source>
        <dbReference type="ARBA" id="ARBA00022448"/>
    </source>
</evidence>
<comment type="caution">
    <text evidence="7">The sequence shown here is derived from an EMBL/GenBank/DDBJ whole genome shotgun (WGS) entry which is preliminary data.</text>
</comment>
<evidence type="ECO:0000256" key="1">
    <source>
        <dbReference type="ARBA" id="ARBA00005417"/>
    </source>
</evidence>
<dbReference type="SUPFAM" id="SSF52540">
    <property type="entry name" value="P-loop containing nucleoside triphosphate hydrolases"/>
    <property type="match status" value="1"/>
</dbReference>
<feature type="region of interest" description="Disordered" evidence="5">
    <location>
        <begin position="316"/>
        <end position="335"/>
    </location>
</feature>
<evidence type="ECO:0000259" key="6">
    <source>
        <dbReference type="PROSITE" id="PS50893"/>
    </source>
</evidence>
<dbReference type="InterPro" id="IPR050683">
    <property type="entry name" value="Bact_Polysacc_Export_ATP-bd"/>
</dbReference>
<keyword evidence="8" id="KW-1185">Reference proteome</keyword>
<dbReference type="PROSITE" id="PS50893">
    <property type="entry name" value="ABC_TRANSPORTER_2"/>
    <property type="match status" value="1"/>
</dbReference>
<dbReference type="PROSITE" id="PS00211">
    <property type="entry name" value="ABC_TRANSPORTER_1"/>
    <property type="match status" value="1"/>
</dbReference>
<keyword evidence="3" id="KW-0547">Nucleotide-binding</keyword>
<evidence type="ECO:0000313" key="8">
    <source>
        <dbReference type="Proteomes" id="UP001431235"/>
    </source>
</evidence>
<accession>A0ABT0SHX5</accession>
<gene>
    <name evidence="7" type="ORF">K5L01_09775</name>
</gene>
<evidence type="ECO:0000313" key="7">
    <source>
        <dbReference type="EMBL" id="MCL7714932.1"/>
    </source>
</evidence>
<dbReference type="EMBL" id="JAIKTS010000003">
    <property type="protein sequence ID" value="MCL7714932.1"/>
    <property type="molecule type" value="Genomic_DNA"/>
</dbReference>
<proteinExistence type="inferred from homology"/>
<dbReference type="Proteomes" id="UP001431235">
    <property type="component" value="Unassembled WGS sequence"/>
</dbReference>
<sequence>MSRSGSERAAPGVSIDVRDASLVVPYYVQPEKTASSWLSTLLGAATAVPKRRFATLLDGLTFSIREGERVALIGRNGAGKSTLLRVLAGAFEPTSGTVEARGSRQALLSIGLGFNPEATIMENIFLRATAMGMPPHDIRHLVEPVLEFSGLGEVANRRLLTLSSGQRMRLGFAISTAIHTDIILLDEWFGAGDAQFVKRARERMMGRVEGSKIVVVASHNDALLKKLCNRGLLLDQGKVVFDGSVDDALAAYRKLYPPPSSPVDLAKKAARDEAKAEKLAKAAKRAKKLAILARRAADAAKGEIVEAGPAAVATGDVAPAPAGIAGPQGKGKAAG</sequence>
<dbReference type="CDD" id="cd03220">
    <property type="entry name" value="ABC_KpsT_Wzt"/>
    <property type="match status" value="1"/>
</dbReference>
<dbReference type="PANTHER" id="PTHR46743:SF2">
    <property type="entry name" value="TEICHOIC ACIDS EXPORT ATP-BINDING PROTEIN TAGH"/>
    <property type="match status" value="1"/>
</dbReference>
<dbReference type="InterPro" id="IPR003593">
    <property type="entry name" value="AAA+_ATPase"/>
</dbReference>
<comment type="similarity">
    <text evidence="1">Belongs to the ABC transporter superfamily.</text>
</comment>
<name>A0ABT0SHX5_9GAMM</name>
<reference evidence="7 8" key="1">
    <citation type="submission" date="2021-08" db="EMBL/GenBank/DDBJ databases">
        <title>Novel members of of the genus Stenotrophomonas from differernt environment.</title>
        <authorList>
            <person name="Deng Y."/>
        </authorList>
    </citation>
    <scope>NUCLEOTIDE SEQUENCE [LARGE SCALE GENOMIC DNA]</scope>
    <source>
        <strain evidence="7 8">CPCC 101365</strain>
    </source>
</reference>
<keyword evidence="4 7" id="KW-0067">ATP-binding</keyword>
<evidence type="ECO:0000256" key="5">
    <source>
        <dbReference type="SAM" id="MobiDB-lite"/>
    </source>
</evidence>
<protein>
    <submittedName>
        <fullName evidence="7">ATP-binding cassette domain-containing protein</fullName>
    </submittedName>
</protein>
<dbReference type="Pfam" id="PF00005">
    <property type="entry name" value="ABC_tran"/>
    <property type="match status" value="1"/>
</dbReference>